<organism evidence="1 2">
    <name type="scientific">Ornithinimicrobium faecis</name>
    <dbReference type="NCBI Taxonomy" id="2934158"/>
    <lineage>
        <taxon>Bacteria</taxon>
        <taxon>Bacillati</taxon>
        <taxon>Actinomycetota</taxon>
        <taxon>Actinomycetes</taxon>
        <taxon>Micrococcales</taxon>
        <taxon>Ornithinimicrobiaceae</taxon>
        <taxon>Ornithinimicrobium</taxon>
    </lineage>
</organism>
<evidence type="ECO:0000313" key="2">
    <source>
        <dbReference type="Proteomes" id="UP001056455"/>
    </source>
</evidence>
<name>A0ABY4YRM6_9MICO</name>
<gene>
    <name evidence="1" type="ORF">NF556_17720</name>
</gene>
<dbReference type="Proteomes" id="UP001056455">
    <property type="component" value="Chromosome"/>
</dbReference>
<proteinExistence type="predicted"/>
<reference evidence="1" key="1">
    <citation type="submission" date="2022-06" db="EMBL/GenBank/DDBJ databases">
        <title>Ornithinimicrobium HY1793.</title>
        <authorList>
            <person name="Huang Y."/>
        </authorList>
    </citation>
    <scope>NUCLEOTIDE SEQUENCE</scope>
    <source>
        <strain evidence="1">HY1793</strain>
    </source>
</reference>
<dbReference type="EMBL" id="CP099489">
    <property type="protein sequence ID" value="USQ79420.1"/>
    <property type="molecule type" value="Genomic_DNA"/>
</dbReference>
<sequence length="173" mass="19540">MKTHNRNPWELQDTERTLSEIVRRGRARAGVTLIACIDNESQEVREVRKVMTPTPYRGDDDEDEYWAMDSLRGEVLAIAQEIAPERTRDGGHWSPMVGTFVTVVCREGRAVSTDVEWQFLPAWRYSNHFTAAFQGDIFVVTPHGWTSTLSEASGHEPALRSTPAVSLVPDLQN</sequence>
<evidence type="ECO:0000313" key="1">
    <source>
        <dbReference type="EMBL" id="USQ79420.1"/>
    </source>
</evidence>
<dbReference type="RefSeq" id="WP_252592476.1">
    <property type="nucleotide sequence ID" value="NZ_CP099489.1"/>
</dbReference>
<accession>A0ABY4YRM6</accession>
<protein>
    <submittedName>
        <fullName evidence="1">Uncharacterized protein</fullName>
    </submittedName>
</protein>
<keyword evidence="2" id="KW-1185">Reference proteome</keyword>